<reference evidence="3 4" key="1">
    <citation type="submission" date="2020-02" db="EMBL/GenBank/DDBJ databases">
        <title>Acidophilic actinobacteria isolated from forest soil.</title>
        <authorList>
            <person name="Golinska P."/>
        </authorList>
    </citation>
    <scope>NUCLEOTIDE SEQUENCE [LARGE SCALE GENOMIC DNA]</scope>
    <source>
        <strain evidence="3 4">NL8</strain>
    </source>
</reference>
<dbReference type="PANTHER" id="PTHR47691:SF3">
    <property type="entry name" value="HTH-TYPE TRANSCRIPTIONAL REGULATOR RV0890C-RELATED"/>
    <property type="match status" value="1"/>
</dbReference>
<dbReference type="Gene3D" id="1.10.10.10">
    <property type="entry name" value="Winged helix-like DNA-binding domain superfamily/Winged helix DNA-binding domain"/>
    <property type="match status" value="1"/>
</dbReference>
<gene>
    <name evidence="3" type="ORF">KGQ19_31280</name>
</gene>
<dbReference type="PROSITE" id="PS50005">
    <property type="entry name" value="TPR"/>
    <property type="match status" value="1"/>
</dbReference>
<dbReference type="RefSeq" id="WP_212015806.1">
    <property type="nucleotide sequence ID" value="NZ_JAAFYZ010000136.1"/>
</dbReference>
<dbReference type="InterPro" id="IPR027417">
    <property type="entry name" value="P-loop_NTPase"/>
</dbReference>
<evidence type="ECO:0000256" key="2">
    <source>
        <dbReference type="SAM" id="MobiDB-lite"/>
    </source>
</evidence>
<evidence type="ECO:0000313" key="4">
    <source>
        <dbReference type="Proteomes" id="UP000730482"/>
    </source>
</evidence>
<dbReference type="Gene3D" id="3.40.50.300">
    <property type="entry name" value="P-loop containing nucleotide triphosphate hydrolases"/>
    <property type="match status" value="1"/>
</dbReference>
<dbReference type="SMART" id="SM00028">
    <property type="entry name" value="TPR"/>
    <property type="match status" value="5"/>
</dbReference>
<dbReference type="InterPro" id="IPR036388">
    <property type="entry name" value="WH-like_DNA-bd_sf"/>
</dbReference>
<sequence>MSGNAGTTGEPDPEHAADLVEFIELLDQLRMWAGSPSTRALAKRVGPLLRPPRTISHSTVAEVFQTSRRRLDLDLVAGIVRALGADDATVARWRTAYLRVLRDTKAADFGGVLRQLPVDLPTFIGREKELAALMDAATEGSRTLVISAIEGMAGIGKTQLALHAAHRLVRAGRYADLQLYANLRGFDPYHEPSDPAAILDVFLRQLQVPAARVPAGLDERAAMFRDRIHGRQALLLLDNAADDNQLRPLLPASSSCLVLITSRRTLASLEGARTVALDVLDPSESIEMLSRIVGPERVAAEPRAAARIAELCGGLPLAVSLAAARLRSRPVWTLRYLADRLATTLDQMTTGGRGLSQVFDLSYQGLPTAAQRVFRLLGIHPAGDFTASSITALTGMDLGEAERILELLQDEKLIQQKVLNRFELHDLLRAYAAERAAAEISEQERSEAIAAVLNWYVATASAAVQLANRQPPLPFPTGDVRGESVRFVDAKQALAWYDLERPNLLRAFSAAAAFGHDRTAVNLALAMKPFEDIARSWRESERLLRAALPHARRWAAPDVEATVLQQLGFTLFQDNRFEQALDPLEEALALSRENGDLLNEHLALNVKALAYTGFGDHRQGLEIALQALALREHDEVRQTPRTTGVYNTVATCLHGLGRPAEAVAHIITGTAEAQAQNDWLMVAVAKHNLGFTYLVLERFADAITAFEESVPLSHDLGFLYLHADDLNGIARALHAQGRVSEAEESHRKALAVLDDLPEAALAHYLSRLDESPLRYPPPPADEPGERNGPLTR</sequence>
<dbReference type="SUPFAM" id="SSF48452">
    <property type="entry name" value="TPR-like"/>
    <property type="match status" value="1"/>
</dbReference>
<dbReference type="Gene3D" id="1.25.40.10">
    <property type="entry name" value="Tetratricopeptide repeat domain"/>
    <property type="match status" value="1"/>
</dbReference>
<dbReference type="Pfam" id="PF13424">
    <property type="entry name" value="TPR_12"/>
    <property type="match status" value="1"/>
</dbReference>
<dbReference type="EMBL" id="JAAFYZ010000136">
    <property type="protein sequence ID" value="MBS2551361.1"/>
    <property type="molecule type" value="Genomic_DNA"/>
</dbReference>
<dbReference type="PANTHER" id="PTHR47691">
    <property type="entry name" value="REGULATOR-RELATED"/>
    <property type="match status" value="1"/>
</dbReference>
<dbReference type="Pfam" id="PF13374">
    <property type="entry name" value="TPR_10"/>
    <property type="match status" value="1"/>
</dbReference>
<dbReference type="Proteomes" id="UP000730482">
    <property type="component" value="Unassembled WGS sequence"/>
</dbReference>
<protein>
    <submittedName>
        <fullName evidence="3">Tetratricopeptide repeat protein</fullName>
    </submittedName>
</protein>
<organism evidence="3 4">
    <name type="scientific">Catenulispora pinistramenti</name>
    <dbReference type="NCBI Taxonomy" id="2705254"/>
    <lineage>
        <taxon>Bacteria</taxon>
        <taxon>Bacillati</taxon>
        <taxon>Actinomycetota</taxon>
        <taxon>Actinomycetes</taxon>
        <taxon>Catenulisporales</taxon>
        <taxon>Catenulisporaceae</taxon>
        <taxon>Catenulispora</taxon>
    </lineage>
</organism>
<keyword evidence="1" id="KW-0802">TPR repeat</keyword>
<feature type="region of interest" description="Disordered" evidence="2">
    <location>
        <begin position="770"/>
        <end position="792"/>
    </location>
</feature>
<proteinExistence type="predicted"/>
<dbReference type="PRINTS" id="PR00364">
    <property type="entry name" value="DISEASERSIST"/>
</dbReference>
<feature type="repeat" description="TPR" evidence="1">
    <location>
        <begin position="561"/>
        <end position="594"/>
    </location>
</feature>
<comment type="caution">
    <text evidence="3">The sequence shown here is derived from an EMBL/GenBank/DDBJ whole genome shotgun (WGS) entry which is preliminary data.</text>
</comment>
<name>A0ABS5KZ58_9ACTN</name>
<evidence type="ECO:0000256" key="1">
    <source>
        <dbReference type="PROSITE-ProRule" id="PRU00339"/>
    </source>
</evidence>
<accession>A0ABS5KZ58</accession>
<keyword evidence="4" id="KW-1185">Reference proteome</keyword>
<dbReference type="InterPro" id="IPR019734">
    <property type="entry name" value="TPR_rpt"/>
</dbReference>
<dbReference type="SUPFAM" id="SSF52540">
    <property type="entry name" value="P-loop containing nucleoside triphosphate hydrolases"/>
    <property type="match status" value="1"/>
</dbReference>
<evidence type="ECO:0000313" key="3">
    <source>
        <dbReference type="EMBL" id="MBS2551361.1"/>
    </source>
</evidence>
<dbReference type="InterPro" id="IPR011990">
    <property type="entry name" value="TPR-like_helical_dom_sf"/>
</dbReference>